<accession>A0A284SAF8</accession>
<dbReference type="AlphaFoldDB" id="A0A284SAF8"/>
<evidence type="ECO:0000313" key="1">
    <source>
        <dbReference type="EMBL" id="SJL17993.1"/>
    </source>
</evidence>
<reference evidence="2" key="1">
    <citation type="journal article" date="2017" name="Nat. Ecol. Evol.">
        <title>Genome expansion and lineage-specific genetic innovations in the forest pathogenic fungi Armillaria.</title>
        <authorList>
            <person name="Sipos G."/>
            <person name="Prasanna A.N."/>
            <person name="Walter M.C."/>
            <person name="O'Connor E."/>
            <person name="Balint B."/>
            <person name="Krizsan K."/>
            <person name="Kiss B."/>
            <person name="Hess J."/>
            <person name="Varga T."/>
            <person name="Slot J."/>
            <person name="Riley R."/>
            <person name="Boka B."/>
            <person name="Rigling D."/>
            <person name="Barry K."/>
            <person name="Lee J."/>
            <person name="Mihaltcheva S."/>
            <person name="LaButti K."/>
            <person name="Lipzen A."/>
            <person name="Waldron R."/>
            <person name="Moloney N.M."/>
            <person name="Sperisen C."/>
            <person name="Kredics L."/>
            <person name="Vagvoelgyi C."/>
            <person name="Patrignani A."/>
            <person name="Fitzpatrick D."/>
            <person name="Nagy I."/>
            <person name="Doyle S."/>
            <person name="Anderson J.B."/>
            <person name="Grigoriev I.V."/>
            <person name="Gueldener U."/>
            <person name="Muensterkoetter M."/>
            <person name="Nagy L.G."/>
        </authorList>
    </citation>
    <scope>NUCLEOTIDE SEQUENCE [LARGE SCALE GENOMIC DNA]</scope>
    <source>
        <strain evidence="2">C18/9</strain>
    </source>
</reference>
<proteinExistence type="predicted"/>
<evidence type="ECO:0000313" key="2">
    <source>
        <dbReference type="Proteomes" id="UP000219338"/>
    </source>
</evidence>
<sequence>MALTAPRILSLILPYHTDYWNSPIPCPPFSWLKSSLFPPPLLTEFLALKAVSQARSEGFASHSDGVCGGRSHVLDRSYNDKQTLTYRCTNRITRHFSGLVPSMPACRFFSLRYLK</sequence>
<dbReference type="EMBL" id="FUEG01000051">
    <property type="protein sequence ID" value="SJL17993.1"/>
    <property type="molecule type" value="Genomic_DNA"/>
</dbReference>
<protein>
    <submittedName>
        <fullName evidence="1">Uncharacterized protein</fullName>
    </submittedName>
</protein>
<organism evidence="1 2">
    <name type="scientific">Armillaria ostoyae</name>
    <name type="common">Armillaria root rot fungus</name>
    <dbReference type="NCBI Taxonomy" id="47428"/>
    <lineage>
        <taxon>Eukaryota</taxon>
        <taxon>Fungi</taxon>
        <taxon>Dikarya</taxon>
        <taxon>Basidiomycota</taxon>
        <taxon>Agaricomycotina</taxon>
        <taxon>Agaricomycetes</taxon>
        <taxon>Agaricomycetidae</taxon>
        <taxon>Agaricales</taxon>
        <taxon>Marasmiineae</taxon>
        <taxon>Physalacriaceae</taxon>
        <taxon>Armillaria</taxon>
    </lineage>
</organism>
<gene>
    <name evidence="1" type="ORF">ARMOST_21564</name>
</gene>
<name>A0A284SAF8_ARMOS</name>
<dbReference type="Proteomes" id="UP000219338">
    <property type="component" value="Unassembled WGS sequence"/>
</dbReference>
<keyword evidence="2" id="KW-1185">Reference proteome</keyword>